<feature type="transmembrane region" description="Helical" evidence="4">
    <location>
        <begin position="6"/>
        <end position="22"/>
    </location>
</feature>
<evidence type="ECO:0000256" key="2">
    <source>
        <dbReference type="ARBA" id="ARBA00022676"/>
    </source>
</evidence>
<keyword evidence="4" id="KW-1133">Transmembrane helix</keyword>
<evidence type="ECO:0000256" key="1">
    <source>
        <dbReference type="ARBA" id="ARBA00006739"/>
    </source>
</evidence>
<dbReference type="PANTHER" id="PTHR43630:SF1">
    <property type="entry name" value="POLY-BETA-1,6-N-ACETYL-D-GLUCOSAMINE SYNTHASE"/>
    <property type="match status" value="1"/>
</dbReference>
<dbReference type="Proteomes" id="UP000236394">
    <property type="component" value="Unassembled WGS sequence"/>
</dbReference>
<keyword evidence="3" id="KW-0808">Transferase</keyword>
<accession>A0A2J8B3L8</accession>
<evidence type="ECO:0000256" key="3">
    <source>
        <dbReference type="ARBA" id="ARBA00022679"/>
    </source>
</evidence>
<evidence type="ECO:0000313" key="6">
    <source>
        <dbReference type="Proteomes" id="UP000236394"/>
    </source>
</evidence>
<comment type="similarity">
    <text evidence="1">Belongs to the glycosyltransferase 2 family.</text>
</comment>
<dbReference type="SUPFAM" id="SSF53448">
    <property type="entry name" value="Nucleotide-diphospho-sugar transferases"/>
    <property type="match status" value="1"/>
</dbReference>
<name>A0A2J8B3L8_9FIRM</name>
<gene>
    <name evidence="5" type="ORF">B7R76_00175</name>
</gene>
<feature type="transmembrane region" description="Helical" evidence="4">
    <location>
        <begin position="356"/>
        <end position="378"/>
    </location>
</feature>
<proteinExistence type="inferred from homology"/>
<protein>
    <recommendedName>
        <fullName evidence="7">Glycosyltransferase, group 2 family protein</fullName>
    </recommendedName>
</protein>
<dbReference type="Pfam" id="PF13641">
    <property type="entry name" value="Glyco_tranf_2_3"/>
    <property type="match status" value="1"/>
</dbReference>
<sequence>MFTWLVHFNLLCAFLFTAFYLYRIRYFITTYKFWEKDVTVRPAEKLSRLAVLISARNEENVIGQLLTSIYAQDYPNTLYEVFVIADNCTDNTAMVARSKGAHVLERFNTTQVGKGYALNFAYQKIQTMYPKHYFDAYMVFDADNLLEPNFFTAMNRTFTAGNPIVTSFRNSKNYGTNWISSGYALWFMYEGIFLNYPRTLLNRSCTISGTGFLVADSVLAENGGWPFHLLTEDVEFSVNSVLQGYKISFCRDAVLYDEQPDTFKTSWRQRMRWCKGFYQVFANYGGRLSDALVFNGSNYKNSRTIYYDIFFTLAPAAIISLLSLFGTLGLWGLSFIPELLPPLEAVKVQAAAPFMLMNSFIGYYLILFVMGVLTLLKCRTMIYARRWEKIISAFTFPLFMYTYLPIALVALFKKVEWKPIRHSVAKSIDEVRT</sequence>
<evidence type="ECO:0000256" key="4">
    <source>
        <dbReference type="SAM" id="Phobius"/>
    </source>
</evidence>
<keyword evidence="2" id="KW-0328">Glycosyltransferase</keyword>
<dbReference type="InterPro" id="IPR029044">
    <property type="entry name" value="Nucleotide-diphossugar_trans"/>
</dbReference>
<organism evidence="5 6">
    <name type="scientific">Mageeibacillus indolicus</name>
    <dbReference type="NCBI Taxonomy" id="884684"/>
    <lineage>
        <taxon>Bacteria</taxon>
        <taxon>Bacillati</taxon>
        <taxon>Bacillota</taxon>
        <taxon>Clostridia</taxon>
        <taxon>Eubacteriales</taxon>
        <taxon>Oscillospiraceae</taxon>
        <taxon>Mageeibacillus</taxon>
    </lineage>
</organism>
<comment type="caution">
    <text evidence="5">The sequence shown here is derived from an EMBL/GenBank/DDBJ whole genome shotgun (WGS) entry which is preliminary data.</text>
</comment>
<dbReference type="RefSeq" id="WP_102892142.1">
    <property type="nucleotide sequence ID" value="NZ_NBZD01000001.1"/>
</dbReference>
<dbReference type="EMBL" id="NBZD01000001">
    <property type="protein sequence ID" value="PNH19345.1"/>
    <property type="molecule type" value="Genomic_DNA"/>
</dbReference>
<feature type="transmembrane region" description="Helical" evidence="4">
    <location>
        <begin position="390"/>
        <end position="412"/>
    </location>
</feature>
<dbReference type="AlphaFoldDB" id="A0A2J8B3L8"/>
<keyword evidence="4" id="KW-0472">Membrane</keyword>
<dbReference type="PANTHER" id="PTHR43630">
    <property type="entry name" value="POLY-BETA-1,6-N-ACETYL-D-GLUCOSAMINE SYNTHASE"/>
    <property type="match status" value="1"/>
</dbReference>
<reference evidence="6" key="1">
    <citation type="submission" date="2017-04" db="EMBL/GenBank/DDBJ databases">
        <authorList>
            <person name="Bumgarner R.E."/>
            <person name="Fredricks D.N."/>
            <person name="Srinivasan S."/>
        </authorList>
    </citation>
    <scope>NUCLEOTIDE SEQUENCE [LARGE SCALE GENOMIC DNA]</scope>
    <source>
        <strain evidence="6">KA00405</strain>
    </source>
</reference>
<dbReference type="CDD" id="cd06438">
    <property type="entry name" value="EpsO_like"/>
    <property type="match status" value="1"/>
</dbReference>
<keyword evidence="4" id="KW-0812">Transmembrane</keyword>
<dbReference type="GO" id="GO:0016757">
    <property type="term" value="F:glycosyltransferase activity"/>
    <property type="evidence" value="ECO:0007669"/>
    <property type="project" value="UniProtKB-KW"/>
</dbReference>
<evidence type="ECO:0000313" key="5">
    <source>
        <dbReference type="EMBL" id="PNH19345.1"/>
    </source>
</evidence>
<dbReference type="Gene3D" id="3.90.550.10">
    <property type="entry name" value="Spore Coat Polysaccharide Biosynthesis Protein SpsA, Chain A"/>
    <property type="match status" value="1"/>
</dbReference>
<feature type="transmembrane region" description="Helical" evidence="4">
    <location>
        <begin position="309"/>
        <end position="336"/>
    </location>
</feature>
<evidence type="ECO:0008006" key="7">
    <source>
        <dbReference type="Google" id="ProtNLM"/>
    </source>
</evidence>